<gene>
    <name evidence="1" type="ORF">Xinn_03356</name>
    <name evidence="2" type="ORF">XIS1_380002</name>
</gene>
<evidence type="ECO:0008006" key="5">
    <source>
        <dbReference type="Google" id="ProtNLM"/>
    </source>
</evidence>
<dbReference type="EMBL" id="NIBU01000058">
    <property type="protein sequence ID" value="PHM30290.1"/>
    <property type="molecule type" value="Genomic_DNA"/>
</dbReference>
<evidence type="ECO:0000313" key="4">
    <source>
        <dbReference type="Proteomes" id="UP000224871"/>
    </source>
</evidence>
<dbReference type="RefSeq" id="WP_086953097.1">
    <property type="nucleotide sequence ID" value="NZ_CAWNQC010000257.1"/>
</dbReference>
<dbReference type="Pfam" id="PF12306">
    <property type="entry name" value="PixA"/>
    <property type="match status" value="1"/>
</dbReference>
<proteinExistence type="predicted"/>
<dbReference type="OrthoDB" id="8705346at2"/>
<dbReference type="EMBL" id="FTLG01000179">
    <property type="protein sequence ID" value="SIP73579.1"/>
    <property type="molecule type" value="Genomic_DNA"/>
</dbReference>
<dbReference type="Proteomes" id="UP000224871">
    <property type="component" value="Unassembled WGS sequence"/>
</dbReference>
<dbReference type="InterPro" id="IPR038712">
    <property type="entry name" value="PixA-like_sf"/>
</dbReference>
<evidence type="ECO:0000313" key="1">
    <source>
        <dbReference type="EMBL" id="PHM30290.1"/>
    </source>
</evidence>
<accession>A0A1N6MXY4</accession>
<dbReference type="Proteomes" id="UP000196435">
    <property type="component" value="Unassembled WGS sequence"/>
</dbReference>
<keyword evidence="4" id="KW-1185">Reference proteome</keyword>
<reference evidence="2" key="1">
    <citation type="submission" date="2016-12" db="EMBL/GenBank/DDBJ databases">
        <authorList>
            <person name="Song W.-J."/>
            <person name="Kurnit D.M."/>
        </authorList>
    </citation>
    <scope>NUCLEOTIDE SEQUENCE [LARGE SCALE GENOMIC DNA]</scope>
    <source>
        <strain evidence="2">HGB1681</strain>
    </source>
</reference>
<dbReference type="AlphaFoldDB" id="A0A1N6MXY4"/>
<reference evidence="1 4" key="3">
    <citation type="journal article" date="2017" name="Nat. Microbiol.">
        <title>Natural product diversity associated with the nematode symbionts Photorhabdus and Xenorhabdus.</title>
        <authorList>
            <person name="Tobias N.J."/>
            <person name="Wolff H."/>
            <person name="Djahanschiri B."/>
            <person name="Grundmann F."/>
            <person name="Kronenwerth M."/>
            <person name="Shi Y.M."/>
            <person name="Simonyi S."/>
            <person name="Grun P."/>
            <person name="Shapiro-Ilan D."/>
            <person name="Pidot S.J."/>
            <person name="Stinear T.P."/>
            <person name="Ebersberger I."/>
            <person name="Bode H.B."/>
        </authorList>
    </citation>
    <scope>NUCLEOTIDE SEQUENCE [LARGE SCALE GENOMIC DNA]</scope>
    <source>
        <strain evidence="1 4">DSM 16336</strain>
    </source>
</reference>
<sequence length="179" mass="20732">MSDFNLFIVLDIEGIISKNEYSGTKKSPAMISEDFIHILLIDQGKNELLDKKGITLMLDDVKRGDVINWSIINLPNYQDSYSALLYKYEREKKNPQVMSDPKLTVRTIKLPYILSDSNTDNIETKEIKENFWSSRVMVLDKKVGEENYYGFFTIYDSKGEVIGYSKFNNHLILNPVDNK</sequence>
<protein>
    <recommendedName>
        <fullName evidence="5">Inclusion body protein</fullName>
    </recommendedName>
</protein>
<dbReference type="InterPro" id="IPR021087">
    <property type="entry name" value="Uncharacterised_PixA/AidA"/>
</dbReference>
<organism evidence="2 3">
    <name type="scientific">Xenorhabdus innexi</name>
    <dbReference type="NCBI Taxonomy" id="290109"/>
    <lineage>
        <taxon>Bacteria</taxon>
        <taxon>Pseudomonadati</taxon>
        <taxon>Pseudomonadota</taxon>
        <taxon>Gammaproteobacteria</taxon>
        <taxon>Enterobacterales</taxon>
        <taxon>Morganellaceae</taxon>
        <taxon>Xenorhabdus</taxon>
    </lineage>
</organism>
<evidence type="ECO:0000313" key="2">
    <source>
        <dbReference type="EMBL" id="SIP73579.1"/>
    </source>
</evidence>
<reference evidence="3" key="2">
    <citation type="submission" date="2016-12" db="EMBL/GenBank/DDBJ databases">
        <authorList>
            <person name="Gaudriault S."/>
        </authorList>
    </citation>
    <scope>NUCLEOTIDE SEQUENCE [LARGE SCALE GENOMIC DNA]</scope>
    <source>
        <strain evidence="3">HGB1681 (deposited as PTA-6826 in the American Type Culture Collection)</strain>
    </source>
</reference>
<dbReference type="Gene3D" id="2.60.40.3910">
    <property type="entry name" value="Inclusion body protein"/>
    <property type="match status" value="1"/>
</dbReference>
<evidence type="ECO:0000313" key="3">
    <source>
        <dbReference type="Proteomes" id="UP000196435"/>
    </source>
</evidence>
<name>A0A1N6MXY4_9GAMM</name>